<evidence type="ECO:0000256" key="6">
    <source>
        <dbReference type="SAM" id="MobiDB-lite"/>
    </source>
</evidence>
<evidence type="ECO:0000256" key="4">
    <source>
        <dbReference type="ARBA" id="ARBA00022989"/>
    </source>
</evidence>
<evidence type="ECO:0000256" key="5">
    <source>
        <dbReference type="ARBA" id="ARBA00023136"/>
    </source>
</evidence>
<dbReference type="PANTHER" id="PTHR10926">
    <property type="entry name" value="CELL CYCLE CONTROL PROTEIN 50"/>
    <property type="match status" value="1"/>
</dbReference>
<name>A0A498SAK8_ACAVI</name>
<sequence length="306" mass="34747">MGEGRDEGERLEMASFPERLTTSSSPLQEIQQPPASAISNTEPTGRSRRNKPRVRQLSDTKLRQQKLPAWQPILTASTVIPTIFGIGETGVCKSETVEISIVIVKESITDYTTCSVPSQNTCEYVIKLDGDFQGDVYFYYALDNYFQNHRRYMKSRSDSQLLGNLQNVGDCEPYAYLNTSSGRKVIAPCGAVANSMFNDSFTLYRNGSSDPVPWTYKGVVWPVDKNRKYRNPPGKNLQHAFRKTVKPPNWQKPIYELDLNNSDNNGFLNTDFIVWMRTAALPDFRKLYRILVRHKNPLYKNGLPAG</sequence>
<dbReference type="GO" id="GO:0005783">
    <property type="term" value="C:endoplasmic reticulum"/>
    <property type="evidence" value="ECO:0007669"/>
    <property type="project" value="TreeGrafter"/>
</dbReference>
<dbReference type="OrthoDB" id="340608at2759"/>
<evidence type="ECO:0000256" key="3">
    <source>
        <dbReference type="ARBA" id="ARBA00022692"/>
    </source>
</evidence>
<accession>A0A498SAK8</accession>
<dbReference type="STRING" id="6277.A0A498SAK8"/>
<keyword evidence="3" id="KW-0812">Transmembrane</keyword>
<comment type="subcellular location">
    <subcellularLocation>
        <location evidence="1">Membrane</location>
        <topology evidence="1">Multi-pass membrane protein</topology>
    </subcellularLocation>
</comment>
<keyword evidence="4" id="KW-1133">Transmembrane helix</keyword>
<feature type="compositionally biased region" description="Polar residues" evidence="6">
    <location>
        <begin position="20"/>
        <end position="44"/>
    </location>
</feature>
<protein>
    <submittedName>
        <fullName evidence="7">Uncharacterized protein</fullName>
    </submittedName>
</protein>
<reference evidence="7 8" key="1">
    <citation type="submission" date="2018-08" db="EMBL/GenBank/DDBJ databases">
        <authorList>
            <person name="Laetsch R D."/>
            <person name="Stevens L."/>
            <person name="Kumar S."/>
            <person name="Blaxter L. M."/>
        </authorList>
    </citation>
    <scope>NUCLEOTIDE SEQUENCE [LARGE SCALE GENOMIC DNA]</scope>
</reference>
<feature type="non-terminal residue" evidence="7">
    <location>
        <position position="306"/>
    </location>
</feature>
<dbReference type="AlphaFoldDB" id="A0A498SAK8"/>
<comment type="similarity">
    <text evidence="2">Belongs to the CDC50/LEM3 family.</text>
</comment>
<evidence type="ECO:0000256" key="2">
    <source>
        <dbReference type="ARBA" id="ARBA00009457"/>
    </source>
</evidence>
<dbReference type="Proteomes" id="UP000276991">
    <property type="component" value="Unassembled WGS sequence"/>
</dbReference>
<dbReference type="GO" id="GO:0005794">
    <property type="term" value="C:Golgi apparatus"/>
    <property type="evidence" value="ECO:0007669"/>
    <property type="project" value="TreeGrafter"/>
</dbReference>
<proteinExistence type="inferred from homology"/>
<dbReference type="PIRSF" id="PIRSF015840">
    <property type="entry name" value="DUF284_TM_euk"/>
    <property type="match status" value="1"/>
</dbReference>
<organism evidence="7 8">
    <name type="scientific">Acanthocheilonema viteae</name>
    <name type="common">Filarial nematode worm</name>
    <name type="synonym">Dipetalonema viteae</name>
    <dbReference type="NCBI Taxonomy" id="6277"/>
    <lineage>
        <taxon>Eukaryota</taxon>
        <taxon>Metazoa</taxon>
        <taxon>Ecdysozoa</taxon>
        <taxon>Nematoda</taxon>
        <taxon>Chromadorea</taxon>
        <taxon>Rhabditida</taxon>
        <taxon>Spirurina</taxon>
        <taxon>Spiruromorpha</taxon>
        <taxon>Filarioidea</taxon>
        <taxon>Onchocercidae</taxon>
        <taxon>Acanthocheilonema</taxon>
    </lineage>
</organism>
<feature type="region of interest" description="Disordered" evidence="6">
    <location>
        <begin position="1"/>
        <end position="58"/>
    </location>
</feature>
<dbReference type="GO" id="GO:0005886">
    <property type="term" value="C:plasma membrane"/>
    <property type="evidence" value="ECO:0007669"/>
    <property type="project" value="TreeGrafter"/>
</dbReference>
<evidence type="ECO:0000313" key="8">
    <source>
        <dbReference type="Proteomes" id="UP000276991"/>
    </source>
</evidence>
<feature type="compositionally biased region" description="Basic and acidic residues" evidence="6">
    <location>
        <begin position="1"/>
        <end position="12"/>
    </location>
</feature>
<keyword evidence="5" id="KW-0472">Membrane</keyword>
<dbReference type="PANTHER" id="PTHR10926:SF0">
    <property type="entry name" value="CDC50, ISOFORM A"/>
    <property type="match status" value="1"/>
</dbReference>
<evidence type="ECO:0000256" key="1">
    <source>
        <dbReference type="ARBA" id="ARBA00004141"/>
    </source>
</evidence>
<dbReference type="InterPro" id="IPR005045">
    <property type="entry name" value="CDC50/LEM3_fam"/>
</dbReference>
<dbReference type="Pfam" id="PF03381">
    <property type="entry name" value="CDC50"/>
    <property type="match status" value="1"/>
</dbReference>
<dbReference type="EMBL" id="UPTC01000076">
    <property type="protein sequence ID" value="VBB26171.1"/>
    <property type="molecule type" value="Genomic_DNA"/>
</dbReference>
<gene>
    <name evidence="7" type="ORF">NAV_LOCUS1001</name>
</gene>
<keyword evidence="8" id="KW-1185">Reference proteome</keyword>
<evidence type="ECO:0000313" key="7">
    <source>
        <dbReference type="EMBL" id="VBB26171.1"/>
    </source>
</evidence>